<dbReference type="OrthoDB" id="3649323at2759"/>
<feature type="region of interest" description="Disordered" evidence="1">
    <location>
        <begin position="370"/>
        <end position="402"/>
    </location>
</feature>
<protein>
    <submittedName>
        <fullName evidence="2">Uncharacterized protein</fullName>
    </submittedName>
</protein>
<evidence type="ECO:0000313" key="3">
    <source>
        <dbReference type="Proteomes" id="UP000070133"/>
    </source>
</evidence>
<keyword evidence="3" id="KW-1185">Reference proteome</keyword>
<reference evidence="2 3" key="1">
    <citation type="submission" date="2015-07" db="EMBL/GenBank/DDBJ databases">
        <title>Comparative genomics of the Sigatoka disease complex on banana suggests a link between parallel evolutionary changes in Pseudocercospora fijiensis and Pseudocercospora eumusae and increased virulence on the banana host.</title>
        <authorList>
            <person name="Chang T.-C."/>
            <person name="Salvucci A."/>
            <person name="Crous P.W."/>
            <person name="Stergiopoulos I."/>
        </authorList>
    </citation>
    <scope>NUCLEOTIDE SEQUENCE [LARGE SCALE GENOMIC DNA]</scope>
    <source>
        <strain evidence="2 3">CBS 114824</strain>
    </source>
</reference>
<gene>
    <name evidence="2" type="ORF">AC578_8161</name>
</gene>
<dbReference type="EMBL" id="LFZN01000092">
    <property type="protein sequence ID" value="KXS99429.1"/>
    <property type="molecule type" value="Genomic_DNA"/>
</dbReference>
<feature type="region of interest" description="Disordered" evidence="1">
    <location>
        <begin position="47"/>
        <end position="205"/>
    </location>
</feature>
<sequence>MSVNTEHVTPEYIDFVLQRFLFEQGIPRGITDQISCWGILDSAKEMHEAEQLTQPSAPAAVPAPQQPQQPGAEAPSSSPRDSVIDTSARYSASPPAAEVSPSTPAAPEAIESAERGSPPLDEDDNLFGAPDEDLTNDSAVDHETEDVTSTQEAPEIFETQEREASPEVEDGELVDELTQDDASDSGLDRASEGATSIQPPSEGRVSIEFPGVLTSELTALEPSGTALSADPKRFKAKEVALQACIEYLILRLAAVCIILVRHNAVHKAIPFGQFAVDLYGQEIFASALAYYETSAFQDEFALDDDDEDEIDLAKRCIADCISVLGREWQDQKRMATKLHNIAVAEDMYRDPAQDYIAPIPARAAAAVPPRGVTKKKIEKKRRDSAAPPVKGLARKIQKKKNRGDAAKFVRAGYDELL</sequence>
<comment type="caution">
    <text evidence="2">The sequence shown here is derived from an EMBL/GenBank/DDBJ whole genome shotgun (WGS) entry which is preliminary data.</text>
</comment>
<dbReference type="AlphaFoldDB" id="A0A139HAF3"/>
<organism evidence="2 3">
    <name type="scientific">Pseudocercospora eumusae</name>
    <dbReference type="NCBI Taxonomy" id="321146"/>
    <lineage>
        <taxon>Eukaryota</taxon>
        <taxon>Fungi</taxon>
        <taxon>Dikarya</taxon>
        <taxon>Ascomycota</taxon>
        <taxon>Pezizomycotina</taxon>
        <taxon>Dothideomycetes</taxon>
        <taxon>Dothideomycetidae</taxon>
        <taxon>Mycosphaerellales</taxon>
        <taxon>Mycosphaerellaceae</taxon>
        <taxon>Pseudocercospora</taxon>
    </lineage>
</organism>
<dbReference type="Proteomes" id="UP000070133">
    <property type="component" value="Unassembled WGS sequence"/>
</dbReference>
<name>A0A139HAF3_9PEZI</name>
<feature type="compositionally biased region" description="Basic residues" evidence="1">
    <location>
        <begin position="392"/>
        <end position="401"/>
    </location>
</feature>
<feature type="compositionally biased region" description="Low complexity" evidence="1">
    <location>
        <begin position="54"/>
        <end position="79"/>
    </location>
</feature>
<proteinExistence type="predicted"/>
<evidence type="ECO:0000256" key="1">
    <source>
        <dbReference type="SAM" id="MobiDB-lite"/>
    </source>
</evidence>
<accession>A0A139HAF3</accession>
<evidence type="ECO:0000313" key="2">
    <source>
        <dbReference type="EMBL" id="KXS99429.1"/>
    </source>
</evidence>
<feature type="compositionally biased region" description="Acidic residues" evidence="1">
    <location>
        <begin position="166"/>
        <end position="183"/>
    </location>
</feature>
<feature type="compositionally biased region" description="Low complexity" evidence="1">
    <location>
        <begin position="91"/>
        <end position="109"/>
    </location>
</feature>
<feature type="compositionally biased region" description="Acidic residues" evidence="1">
    <location>
        <begin position="120"/>
        <end position="135"/>
    </location>
</feature>